<sequence>MARDGSTHREAAAKVRRRRSRHRKTPRTSSAKARDTPPPHITHSPPQASTSANNKHPQKDARNIDPDAWPALPVAVFKGVKLTRDEWEDITVNPIPRNVQLIHLAGHDVARALVILRKVRSDTKSVPFGDATQYNTWWDFGASVVDGKRQLAFQASVGTD</sequence>
<name>A0A9J6ERW2_RHIMP</name>
<keyword evidence="3" id="KW-1185">Reference proteome</keyword>
<evidence type="ECO:0000313" key="2">
    <source>
        <dbReference type="EMBL" id="KAH8036919.1"/>
    </source>
</evidence>
<reference evidence="2" key="1">
    <citation type="journal article" date="2020" name="Cell">
        <title>Large-Scale Comparative Analyses of Tick Genomes Elucidate Their Genetic Diversity and Vector Capacities.</title>
        <authorList>
            <consortium name="Tick Genome and Microbiome Consortium (TIGMIC)"/>
            <person name="Jia N."/>
            <person name="Wang J."/>
            <person name="Shi W."/>
            <person name="Du L."/>
            <person name="Sun Y."/>
            <person name="Zhan W."/>
            <person name="Jiang J.F."/>
            <person name="Wang Q."/>
            <person name="Zhang B."/>
            <person name="Ji P."/>
            <person name="Bell-Sakyi L."/>
            <person name="Cui X.M."/>
            <person name="Yuan T.T."/>
            <person name="Jiang B.G."/>
            <person name="Yang W.F."/>
            <person name="Lam T.T."/>
            <person name="Chang Q.C."/>
            <person name="Ding S.J."/>
            <person name="Wang X.J."/>
            <person name="Zhu J.G."/>
            <person name="Ruan X.D."/>
            <person name="Zhao L."/>
            <person name="Wei J.T."/>
            <person name="Ye R.Z."/>
            <person name="Que T.C."/>
            <person name="Du C.H."/>
            <person name="Zhou Y.H."/>
            <person name="Cheng J.X."/>
            <person name="Dai P.F."/>
            <person name="Guo W.B."/>
            <person name="Han X.H."/>
            <person name="Huang E.J."/>
            <person name="Li L.F."/>
            <person name="Wei W."/>
            <person name="Gao Y.C."/>
            <person name="Liu J.Z."/>
            <person name="Shao H.Z."/>
            <person name="Wang X."/>
            <person name="Wang C.C."/>
            <person name="Yang T.C."/>
            <person name="Huo Q.B."/>
            <person name="Li W."/>
            <person name="Chen H.Y."/>
            <person name="Chen S.E."/>
            <person name="Zhou L.G."/>
            <person name="Ni X.B."/>
            <person name="Tian J.H."/>
            <person name="Sheng Y."/>
            <person name="Liu T."/>
            <person name="Pan Y.S."/>
            <person name="Xia L.Y."/>
            <person name="Li J."/>
            <person name="Zhao F."/>
            <person name="Cao W.C."/>
        </authorList>
    </citation>
    <scope>NUCLEOTIDE SEQUENCE</scope>
    <source>
        <strain evidence="2">Rmic-2018</strain>
    </source>
</reference>
<dbReference type="AlphaFoldDB" id="A0A9J6ERW2"/>
<feature type="compositionally biased region" description="Basic and acidic residues" evidence="1">
    <location>
        <begin position="1"/>
        <end position="13"/>
    </location>
</feature>
<proteinExistence type="predicted"/>
<organism evidence="2 3">
    <name type="scientific">Rhipicephalus microplus</name>
    <name type="common">Cattle tick</name>
    <name type="synonym">Boophilus microplus</name>
    <dbReference type="NCBI Taxonomy" id="6941"/>
    <lineage>
        <taxon>Eukaryota</taxon>
        <taxon>Metazoa</taxon>
        <taxon>Ecdysozoa</taxon>
        <taxon>Arthropoda</taxon>
        <taxon>Chelicerata</taxon>
        <taxon>Arachnida</taxon>
        <taxon>Acari</taxon>
        <taxon>Parasitiformes</taxon>
        <taxon>Ixodida</taxon>
        <taxon>Ixodoidea</taxon>
        <taxon>Ixodidae</taxon>
        <taxon>Rhipicephalinae</taxon>
        <taxon>Rhipicephalus</taxon>
        <taxon>Boophilus</taxon>
    </lineage>
</organism>
<feature type="compositionally biased region" description="Polar residues" evidence="1">
    <location>
        <begin position="44"/>
        <end position="55"/>
    </location>
</feature>
<feature type="compositionally biased region" description="Basic residues" evidence="1">
    <location>
        <begin position="14"/>
        <end position="26"/>
    </location>
</feature>
<dbReference type="Proteomes" id="UP000821866">
    <property type="component" value="Chromosome 10"/>
</dbReference>
<comment type="caution">
    <text evidence="2">The sequence shown here is derived from an EMBL/GenBank/DDBJ whole genome shotgun (WGS) entry which is preliminary data.</text>
</comment>
<protein>
    <submittedName>
        <fullName evidence="2">Uncharacterized protein</fullName>
    </submittedName>
</protein>
<evidence type="ECO:0000256" key="1">
    <source>
        <dbReference type="SAM" id="MobiDB-lite"/>
    </source>
</evidence>
<evidence type="ECO:0000313" key="3">
    <source>
        <dbReference type="Proteomes" id="UP000821866"/>
    </source>
</evidence>
<dbReference type="EMBL" id="JABSTU010000002">
    <property type="protein sequence ID" value="KAH8036919.1"/>
    <property type="molecule type" value="Genomic_DNA"/>
</dbReference>
<feature type="region of interest" description="Disordered" evidence="1">
    <location>
        <begin position="1"/>
        <end position="67"/>
    </location>
</feature>
<accession>A0A9J6ERW2</accession>
<gene>
    <name evidence="2" type="ORF">HPB51_006980</name>
</gene>
<reference evidence="2" key="2">
    <citation type="submission" date="2021-09" db="EMBL/GenBank/DDBJ databases">
        <authorList>
            <person name="Jia N."/>
            <person name="Wang J."/>
            <person name="Shi W."/>
            <person name="Du L."/>
            <person name="Sun Y."/>
            <person name="Zhan W."/>
            <person name="Jiang J."/>
            <person name="Wang Q."/>
            <person name="Zhang B."/>
            <person name="Ji P."/>
            <person name="Sakyi L.B."/>
            <person name="Cui X."/>
            <person name="Yuan T."/>
            <person name="Jiang B."/>
            <person name="Yang W."/>
            <person name="Lam T.T.-Y."/>
            <person name="Chang Q."/>
            <person name="Ding S."/>
            <person name="Wang X."/>
            <person name="Zhu J."/>
            <person name="Ruan X."/>
            <person name="Zhao L."/>
            <person name="Wei J."/>
            <person name="Que T."/>
            <person name="Du C."/>
            <person name="Cheng J."/>
            <person name="Dai P."/>
            <person name="Han X."/>
            <person name="Huang E."/>
            <person name="Gao Y."/>
            <person name="Liu J."/>
            <person name="Shao H."/>
            <person name="Ye R."/>
            <person name="Li L."/>
            <person name="Wei W."/>
            <person name="Wang X."/>
            <person name="Wang C."/>
            <person name="Huo Q."/>
            <person name="Li W."/>
            <person name="Guo W."/>
            <person name="Chen H."/>
            <person name="Chen S."/>
            <person name="Zhou L."/>
            <person name="Zhou L."/>
            <person name="Ni X."/>
            <person name="Tian J."/>
            <person name="Zhou Y."/>
            <person name="Sheng Y."/>
            <person name="Liu T."/>
            <person name="Pan Y."/>
            <person name="Xia L."/>
            <person name="Li J."/>
            <person name="Zhao F."/>
            <person name="Cao W."/>
        </authorList>
    </citation>
    <scope>NUCLEOTIDE SEQUENCE</scope>
    <source>
        <strain evidence="2">Rmic-2018</strain>
        <tissue evidence="2">Larvae</tissue>
    </source>
</reference>